<organism evidence="6 7">
    <name type="scientific">Oricola cellulosilytica</name>
    <dbReference type="NCBI Taxonomy" id="1429082"/>
    <lineage>
        <taxon>Bacteria</taxon>
        <taxon>Pseudomonadati</taxon>
        <taxon>Pseudomonadota</taxon>
        <taxon>Alphaproteobacteria</taxon>
        <taxon>Hyphomicrobiales</taxon>
        <taxon>Ahrensiaceae</taxon>
        <taxon>Oricola</taxon>
    </lineage>
</organism>
<dbReference type="AlphaFoldDB" id="A0A4R0PEL5"/>
<dbReference type="Proteomes" id="UP000291301">
    <property type="component" value="Unassembled WGS sequence"/>
</dbReference>
<dbReference type="GO" id="GO:0003700">
    <property type="term" value="F:DNA-binding transcription factor activity"/>
    <property type="evidence" value="ECO:0007669"/>
    <property type="project" value="InterPro"/>
</dbReference>
<dbReference type="Pfam" id="PF00126">
    <property type="entry name" value="HTH_1"/>
    <property type="match status" value="1"/>
</dbReference>
<proteinExistence type="inferred from homology"/>
<evidence type="ECO:0000313" key="6">
    <source>
        <dbReference type="EMBL" id="TCD13813.1"/>
    </source>
</evidence>
<evidence type="ECO:0000313" key="7">
    <source>
        <dbReference type="Proteomes" id="UP000291301"/>
    </source>
</evidence>
<dbReference type="SUPFAM" id="SSF46785">
    <property type="entry name" value="Winged helix' DNA-binding domain"/>
    <property type="match status" value="1"/>
</dbReference>
<dbReference type="GO" id="GO:0003677">
    <property type="term" value="F:DNA binding"/>
    <property type="evidence" value="ECO:0007669"/>
    <property type="project" value="UniProtKB-KW"/>
</dbReference>
<keyword evidence="7" id="KW-1185">Reference proteome</keyword>
<protein>
    <submittedName>
        <fullName evidence="6">LysR family transcriptional regulator</fullName>
    </submittedName>
</protein>
<dbReference type="InterPro" id="IPR000847">
    <property type="entry name" value="LysR_HTH_N"/>
</dbReference>
<sequence>MAFTLRQLQYFVAVCEQGTVSGAAHTLSISQSAVTEAIKELESDLGVNLFERHPRGLNITHKGHQFLRHATTILGDVSDARNAFREEDDAASGNLHLGVTSLVAGYVLSDILARYRRANPAVSVTAIEDNGEYLEHLLIGGELDVAVTIISNLRDRMALQADILEVSPYRLWLPLGHRLSGLESISLADVSSEPIIMLTVDEIEEATVKLLGAFGAKPNVAFRTRSVEAVRSLVATGAGVALLPDLVYRPWSLEGDRIDSRDVSGSLPMVQVGVVWRKGSSLPRTARDFIAIAQAQRLTR</sequence>
<dbReference type="RefSeq" id="WP_131569180.1">
    <property type="nucleotide sequence ID" value="NZ_JAINFK010000003.1"/>
</dbReference>
<feature type="domain" description="HTH lysR-type" evidence="5">
    <location>
        <begin position="3"/>
        <end position="60"/>
    </location>
</feature>
<dbReference type="PANTHER" id="PTHR30346">
    <property type="entry name" value="TRANSCRIPTIONAL DUAL REGULATOR HCAR-RELATED"/>
    <property type="match status" value="1"/>
</dbReference>
<reference evidence="6 7" key="1">
    <citation type="journal article" date="2015" name="Antonie Van Leeuwenhoek">
        <title>Oricola cellulosilytica gen. nov., sp. nov., a cellulose-degrading bacterium of the family Phyllobacteriaceae isolated from surface seashore water, and emended descriptions of Mesorhizobium loti and Phyllobacterium myrsinacearum.</title>
        <authorList>
            <person name="Hameed A."/>
            <person name="Shahina M."/>
            <person name="Lai W.A."/>
            <person name="Lin S.Y."/>
            <person name="Young L.S."/>
            <person name="Liu Y.C."/>
            <person name="Hsu Y.H."/>
            <person name="Young C.C."/>
        </authorList>
    </citation>
    <scope>NUCLEOTIDE SEQUENCE [LARGE SCALE GENOMIC DNA]</scope>
    <source>
        <strain evidence="6 7">KCTC 52183</strain>
    </source>
</reference>
<evidence type="ECO:0000259" key="5">
    <source>
        <dbReference type="PROSITE" id="PS50931"/>
    </source>
</evidence>
<comment type="similarity">
    <text evidence="1">Belongs to the LysR transcriptional regulatory family.</text>
</comment>
<dbReference type="Gene3D" id="1.10.10.10">
    <property type="entry name" value="Winged helix-like DNA-binding domain superfamily/Winged helix DNA-binding domain"/>
    <property type="match status" value="1"/>
</dbReference>
<dbReference type="EMBL" id="SJST01000004">
    <property type="protein sequence ID" value="TCD13813.1"/>
    <property type="molecule type" value="Genomic_DNA"/>
</dbReference>
<evidence type="ECO:0000256" key="2">
    <source>
        <dbReference type="ARBA" id="ARBA00023015"/>
    </source>
</evidence>
<dbReference type="InterPro" id="IPR005119">
    <property type="entry name" value="LysR_subst-bd"/>
</dbReference>
<dbReference type="SUPFAM" id="SSF53850">
    <property type="entry name" value="Periplasmic binding protein-like II"/>
    <property type="match status" value="1"/>
</dbReference>
<dbReference type="OrthoDB" id="9815174at2"/>
<gene>
    <name evidence="6" type="ORF">E0D97_11985</name>
</gene>
<keyword evidence="3" id="KW-0238">DNA-binding</keyword>
<dbReference type="InterPro" id="IPR036388">
    <property type="entry name" value="WH-like_DNA-bd_sf"/>
</dbReference>
<dbReference type="GO" id="GO:0032993">
    <property type="term" value="C:protein-DNA complex"/>
    <property type="evidence" value="ECO:0007669"/>
    <property type="project" value="TreeGrafter"/>
</dbReference>
<dbReference type="PRINTS" id="PR00039">
    <property type="entry name" value="HTHLYSR"/>
</dbReference>
<dbReference type="Pfam" id="PF03466">
    <property type="entry name" value="LysR_substrate"/>
    <property type="match status" value="1"/>
</dbReference>
<dbReference type="PROSITE" id="PS50931">
    <property type="entry name" value="HTH_LYSR"/>
    <property type="match status" value="1"/>
</dbReference>
<evidence type="ECO:0000256" key="4">
    <source>
        <dbReference type="ARBA" id="ARBA00023163"/>
    </source>
</evidence>
<keyword evidence="4" id="KW-0804">Transcription</keyword>
<dbReference type="PANTHER" id="PTHR30346:SF0">
    <property type="entry name" value="HCA OPERON TRANSCRIPTIONAL ACTIVATOR HCAR"/>
    <property type="match status" value="1"/>
</dbReference>
<evidence type="ECO:0000256" key="1">
    <source>
        <dbReference type="ARBA" id="ARBA00009437"/>
    </source>
</evidence>
<dbReference type="InterPro" id="IPR036390">
    <property type="entry name" value="WH_DNA-bd_sf"/>
</dbReference>
<accession>A0A4R0PEL5</accession>
<dbReference type="FunFam" id="1.10.10.10:FF:000001">
    <property type="entry name" value="LysR family transcriptional regulator"/>
    <property type="match status" value="1"/>
</dbReference>
<keyword evidence="2" id="KW-0805">Transcription regulation</keyword>
<dbReference type="CDD" id="cd08412">
    <property type="entry name" value="PBP2_PAO1_like"/>
    <property type="match status" value="1"/>
</dbReference>
<dbReference type="Gene3D" id="3.40.190.10">
    <property type="entry name" value="Periplasmic binding protein-like II"/>
    <property type="match status" value="2"/>
</dbReference>
<name>A0A4R0PEL5_9HYPH</name>
<evidence type="ECO:0000256" key="3">
    <source>
        <dbReference type="ARBA" id="ARBA00023125"/>
    </source>
</evidence>
<comment type="caution">
    <text evidence="6">The sequence shown here is derived from an EMBL/GenBank/DDBJ whole genome shotgun (WGS) entry which is preliminary data.</text>
</comment>